<protein>
    <submittedName>
        <fullName evidence="2">Uncharacterized protein</fullName>
    </submittedName>
</protein>
<name>A0A7R9HRB5_9NEOP</name>
<gene>
    <name evidence="2" type="ORF">TMSB3V08_LOCUS8289</name>
</gene>
<evidence type="ECO:0000313" key="2">
    <source>
        <dbReference type="EMBL" id="CAD7431560.1"/>
    </source>
</evidence>
<dbReference type="EMBL" id="OB795032">
    <property type="protein sequence ID" value="CAD7431560.1"/>
    <property type="molecule type" value="Genomic_DNA"/>
</dbReference>
<feature type="compositionally biased region" description="Basic and acidic residues" evidence="1">
    <location>
        <begin position="67"/>
        <end position="77"/>
    </location>
</feature>
<feature type="compositionally biased region" description="Low complexity" evidence="1">
    <location>
        <begin position="128"/>
        <end position="139"/>
    </location>
</feature>
<proteinExistence type="predicted"/>
<feature type="compositionally biased region" description="Low complexity" evidence="1">
    <location>
        <begin position="82"/>
        <end position="93"/>
    </location>
</feature>
<feature type="region of interest" description="Disordered" evidence="1">
    <location>
        <begin position="59"/>
        <end position="93"/>
    </location>
</feature>
<reference evidence="2" key="1">
    <citation type="submission" date="2020-11" db="EMBL/GenBank/DDBJ databases">
        <authorList>
            <person name="Tran Van P."/>
        </authorList>
    </citation>
    <scope>NUCLEOTIDE SEQUENCE</scope>
</reference>
<dbReference type="AlphaFoldDB" id="A0A7R9HRB5"/>
<organism evidence="2">
    <name type="scientific">Timema monikensis</name>
    <dbReference type="NCBI Taxonomy" id="170555"/>
    <lineage>
        <taxon>Eukaryota</taxon>
        <taxon>Metazoa</taxon>
        <taxon>Ecdysozoa</taxon>
        <taxon>Arthropoda</taxon>
        <taxon>Hexapoda</taxon>
        <taxon>Insecta</taxon>
        <taxon>Pterygota</taxon>
        <taxon>Neoptera</taxon>
        <taxon>Polyneoptera</taxon>
        <taxon>Phasmatodea</taxon>
        <taxon>Timematodea</taxon>
        <taxon>Timematoidea</taxon>
        <taxon>Timematidae</taxon>
        <taxon>Timema</taxon>
    </lineage>
</organism>
<feature type="region of interest" description="Disordered" evidence="1">
    <location>
        <begin position="110"/>
        <end position="139"/>
    </location>
</feature>
<accession>A0A7R9HRB5</accession>
<sequence length="234" mass="26140">MAEAIAGILEKQFKPNDEPQDHDFTTDATRIVGDYLEGPNGLRQRRVCFDKPVKCVVGQQQTVSVQEESKVQERPETPPDVSPSSPLTPLAPLIPQSSEKVAAYLLDKEGDRENKERSQGIQTPPDVSPSSPLTPLAPLIPQSSEKVAAYLLDKEGDRENKERSQECSAEQVCLFLRSHPEVLEKFVLEEVELEHLEQWMILRTQQPKNNSDATAIKGSFVDKATVTLDARLRK</sequence>
<evidence type="ECO:0000256" key="1">
    <source>
        <dbReference type="SAM" id="MobiDB-lite"/>
    </source>
</evidence>